<dbReference type="Proteomes" id="UP000824633">
    <property type="component" value="Chromosome"/>
</dbReference>
<proteinExistence type="predicted"/>
<accession>A0ABM7SXJ3</accession>
<gene>
    <name evidence="1" type="ORF">psyc5s11_04220</name>
</gene>
<keyword evidence="2" id="KW-1185">Reference proteome</keyword>
<organism evidence="1 2">
    <name type="scientific">Clostridium gelidum</name>
    <dbReference type="NCBI Taxonomy" id="704125"/>
    <lineage>
        <taxon>Bacteria</taxon>
        <taxon>Bacillati</taxon>
        <taxon>Bacillota</taxon>
        <taxon>Clostridia</taxon>
        <taxon>Eubacteriales</taxon>
        <taxon>Clostridiaceae</taxon>
        <taxon>Clostridium</taxon>
    </lineage>
</organism>
<evidence type="ECO:0000313" key="2">
    <source>
        <dbReference type="Proteomes" id="UP000824633"/>
    </source>
</evidence>
<sequence length="42" mass="5258">MTGWKLGKQEQIDNDNINYNDLYYHYFFVIIYSKNYNYLNKL</sequence>
<protein>
    <submittedName>
        <fullName evidence="1">Uncharacterized protein</fullName>
    </submittedName>
</protein>
<evidence type="ECO:0000313" key="1">
    <source>
        <dbReference type="EMBL" id="BCZ44355.1"/>
    </source>
</evidence>
<dbReference type="EMBL" id="AP024849">
    <property type="protein sequence ID" value="BCZ44355.1"/>
    <property type="molecule type" value="Genomic_DNA"/>
</dbReference>
<reference evidence="2" key="1">
    <citation type="submission" date="2021-07" db="EMBL/GenBank/DDBJ databases">
        <title>Complete genome sequencing of a Clostridium isolate.</title>
        <authorList>
            <person name="Ueki A."/>
            <person name="Tonouchi A."/>
        </authorList>
    </citation>
    <scope>NUCLEOTIDE SEQUENCE [LARGE SCALE GENOMIC DNA]</scope>
    <source>
        <strain evidence="2">C5S11</strain>
    </source>
</reference>
<name>A0ABM7SXJ3_9CLOT</name>